<keyword evidence="1" id="KW-0853">WD repeat</keyword>
<dbReference type="AlphaFoldDB" id="A0AAQ3Q8E7"/>
<dbReference type="Proteomes" id="UP001327560">
    <property type="component" value="Chromosome 2"/>
</dbReference>
<evidence type="ECO:0000313" key="2">
    <source>
        <dbReference type="EMBL" id="WOK99712.1"/>
    </source>
</evidence>
<dbReference type="SMART" id="SM00320">
    <property type="entry name" value="WD40"/>
    <property type="match status" value="1"/>
</dbReference>
<dbReference type="EMBL" id="CP136891">
    <property type="protein sequence ID" value="WOK99712.1"/>
    <property type="molecule type" value="Genomic_DNA"/>
</dbReference>
<evidence type="ECO:0000313" key="3">
    <source>
        <dbReference type="Proteomes" id="UP001327560"/>
    </source>
</evidence>
<dbReference type="PROSITE" id="PS50082">
    <property type="entry name" value="WD_REPEATS_2"/>
    <property type="match status" value="1"/>
</dbReference>
<dbReference type="Gene3D" id="2.130.10.10">
    <property type="entry name" value="YVTN repeat-like/Quinoprotein amine dehydrogenase"/>
    <property type="match status" value="1"/>
</dbReference>
<proteinExistence type="predicted"/>
<reference evidence="2 3" key="1">
    <citation type="submission" date="2023-10" db="EMBL/GenBank/DDBJ databases">
        <title>Chromosome-scale genome assembly provides insights into flower coloration mechanisms of Canna indica.</title>
        <authorList>
            <person name="Li C."/>
        </authorList>
    </citation>
    <scope>NUCLEOTIDE SEQUENCE [LARGE SCALE GENOMIC DNA]</scope>
    <source>
        <tissue evidence="2">Flower</tissue>
    </source>
</reference>
<organism evidence="2 3">
    <name type="scientific">Canna indica</name>
    <name type="common">Indian-shot</name>
    <dbReference type="NCBI Taxonomy" id="4628"/>
    <lineage>
        <taxon>Eukaryota</taxon>
        <taxon>Viridiplantae</taxon>
        <taxon>Streptophyta</taxon>
        <taxon>Embryophyta</taxon>
        <taxon>Tracheophyta</taxon>
        <taxon>Spermatophyta</taxon>
        <taxon>Magnoliopsida</taxon>
        <taxon>Liliopsida</taxon>
        <taxon>Zingiberales</taxon>
        <taxon>Cannaceae</taxon>
        <taxon>Canna</taxon>
    </lineage>
</organism>
<accession>A0AAQ3Q8E7</accession>
<evidence type="ECO:0000256" key="1">
    <source>
        <dbReference type="PROSITE-ProRule" id="PRU00221"/>
    </source>
</evidence>
<feature type="repeat" description="WD" evidence="1">
    <location>
        <begin position="59"/>
        <end position="100"/>
    </location>
</feature>
<name>A0AAQ3Q8E7_9LILI</name>
<dbReference type="SUPFAM" id="SSF50978">
    <property type="entry name" value="WD40 repeat-like"/>
    <property type="match status" value="1"/>
</dbReference>
<dbReference type="InterPro" id="IPR036322">
    <property type="entry name" value="WD40_repeat_dom_sf"/>
</dbReference>
<protein>
    <submittedName>
        <fullName evidence="2">Uncharacterized protein</fullName>
    </submittedName>
</protein>
<gene>
    <name evidence="2" type="ORF">Cni_G08424</name>
</gene>
<dbReference type="InterPro" id="IPR001680">
    <property type="entry name" value="WD40_rpt"/>
</dbReference>
<keyword evidence="3" id="KW-1185">Reference proteome</keyword>
<dbReference type="InterPro" id="IPR015943">
    <property type="entry name" value="WD40/YVTN_repeat-like_dom_sf"/>
</dbReference>
<sequence length="120" mass="13268">MATTPPLTLKQSYRCVSSLQQFYSGGPFEVFDDGALFACTCGEEIKIVIFSDASVLTTLVCESEAASAITFIPDSRFLFSAGHSRLIRVWELSSGKCIRSWKMVVGKCIIKIQNSIYQIL</sequence>